<keyword evidence="2" id="KW-1185">Reference proteome</keyword>
<evidence type="ECO:0000313" key="2">
    <source>
        <dbReference type="Proteomes" id="UP000297244"/>
    </source>
</evidence>
<gene>
    <name evidence="1" type="ORF">E0489_05975</name>
</gene>
<dbReference type="EMBL" id="SKBL01000005">
    <property type="protein sequence ID" value="TFU16542.1"/>
    <property type="molecule type" value="Genomic_DNA"/>
</dbReference>
<dbReference type="Pfam" id="PF04350">
    <property type="entry name" value="PilO"/>
    <property type="match status" value="1"/>
</dbReference>
<sequence>MKLPIWLWFLLPLTTLLWSGQAVFSAYAHYRRAVAAAQVLEREVEALTKSLPGALSEAPVKEGELPQLYEALVRLAEAQGLALKSLRPQEVAQVGEARAWSLEMTLEGPYPGVLAYLEALPQVPAPLWVERYRLAPVAETRGERLTLELALRILAP</sequence>
<dbReference type="RefSeq" id="WP_135343287.1">
    <property type="nucleotide sequence ID" value="NZ_ML214243.1"/>
</dbReference>
<evidence type="ECO:0000313" key="1">
    <source>
        <dbReference type="EMBL" id="TFU16542.1"/>
    </source>
</evidence>
<dbReference type="InterPro" id="IPR007445">
    <property type="entry name" value="PilO"/>
</dbReference>
<dbReference type="InterPro" id="IPR014717">
    <property type="entry name" value="Transl_elong_EF1B/ribsomal_bS6"/>
</dbReference>
<organism evidence="1 2">
    <name type="scientific">Thermus tengchongensis</name>
    <dbReference type="NCBI Taxonomy" id="1214928"/>
    <lineage>
        <taxon>Bacteria</taxon>
        <taxon>Thermotogati</taxon>
        <taxon>Deinococcota</taxon>
        <taxon>Deinococci</taxon>
        <taxon>Thermales</taxon>
        <taxon>Thermaceae</taxon>
        <taxon>Thermus</taxon>
    </lineage>
</organism>
<comment type="caution">
    <text evidence="1">The sequence shown here is derived from an EMBL/GenBank/DDBJ whole genome shotgun (WGS) entry which is preliminary data.</text>
</comment>
<accession>A0ABY2K6U6</accession>
<protein>
    <submittedName>
        <fullName evidence="1">Uncharacterized protein</fullName>
    </submittedName>
</protein>
<dbReference type="Proteomes" id="UP000297244">
    <property type="component" value="Unassembled WGS sequence"/>
</dbReference>
<name>A0ABY2K6U6_9DEIN</name>
<reference evidence="1 2" key="1">
    <citation type="submission" date="2019-03" db="EMBL/GenBank/DDBJ databases">
        <title>Thermus tengchongensis species for the arsenic transformation mechanism.</title>
        <authorList>
            <person name="Yuan G.C."/>
        </authorList>
    </citation>
    <scope>NUCLEOTIDE SEQUENCE [LARGE SCALE GENOMIC DNA]</scope>
    <source>
        <strain evidence="1 2">15Y</strain>
    </source>
</reference>
<proteinExistence type="predicted"/>
<dbReference type="Gene3D" id="3.30.70.60">
    <property type="match status" value="1"/>
</dbReference>